<evidence type="ECO:0000256" key="4">
    <source>
        <dbReference type="ARBA" id="ARBA00022692"/>
    </source>
</evidence>
<feature type="transmembrane region" description="Helical" evidence="8">
    <location>
        <begin position="470"/>
        <end position="491"/>
    </location>
</feature>
<dbReference type="InterPro" id="IPR036259">
    <property type="entry name" value="MFS_trans_sf"/>
</dbReference>
<dbReference type="AlphaFoldDB" id="A0A250XIU8"/>
<keyword evidence="11" id="KW-1185">Reference proteome</keyword>
<evidence type="ECO:0000256" key="1">
    <source>
        <dbReference type="ARBA" id="ARBA00004651"/>
    </source>
</evidence>
<dbReference type="SUPFAM" id="SSF103473">
    <property type="entry name" value="MFS general substrate transporter"/>
    <property type="match status" value="1"/>
</dbReference>
<dbReference type="Gene3D" id="1.20.1250.20">
    <property type="entry name" value="MFS general substrate transporter like domains"/>
    <property type="match status" value="2"/>
</dbReference>
<dbReference type="InterPro" id="IPR051084">
    <property type="entry name" value="H+-coupled_symporters"/>
</dbReference>
<dbReference type="PANTHER" id="PTHR43528:SF1">
    <property type="entry name" value="ALPHA-KETOGLUTARATE PERMEASE"/>
    <property type="match status" value="1"/>
</dbReference>
<keyword evidence="2" id="KW-0813">Transport</keyword>
<evidence type="ECO:0000259" key="9">
    <source>
        <dbReference type="PROSITE" id="PS50850"/>
    </source>
</evidence>
<evidence type="ECO:0000256" key="7">
    <source>
        <dbReference type="ARBA" id="ARBA00023136"/>
    </source>
</evidence>
<evidence type="ECO:0000256" key="8">
    <source>
        <dbReference type="SAM" id="Phobius"/>
    </source>
</evidence>
<keyword evidence="4 8" id="KW-0812">Transmembrane</keyword>
<gene>
    <name evidence="10" type="ORF">CEUSTIGMA_g10431.t1</name>
</gene>
<dbReference type="PROSITE" id="PS50850">
    <property type="entry name" value="MFS"/>
    <property type="match status" value="1"/>
</dbReference>
<accession>A0A250XIU8</accession>
<protein>
    <recommendedName>
        <fullName evidence="9">Major facilitator superfamily (MFS) profile domain-containing protein</fullName>
    </recommendedName>
</protein>
<feature type="transmembrane region" description="Helical" evidence="8">
    <location>
        <begin position="372"/>
        <end position="390"/>
    </location>
</feature>
<feature type="transmembrane region" description="Helical" evidence="8">
    <location>
        <begin position="44"/>
        <end position="66"/>
    </location>
</feature>
<evidence type="ECO:0000256" key="3">
    <source>
        <dbReference type="ARBA" id="ARBA00022475"/>
    </source>
</evidence>
<organism evidence="10 11">
    <name type="scientific">Chlamydomonas eustigma</name>
    <dbReference type="NCBI Taxonomy" id="1157962"/>
    <lineage>
        <taxon>Eukaryota</taxon>
        <taxon>Viridiplantae</taxon>
        <taxon>Chlorophyta</taxon>
        <taxon>core chlorophytes</taxon>
        <taxon>Chlorophyceae</taxon>
        <taxon>CS clade</taxon>
        <taxon>Chlamydomonadales</taxon>
        <taxon>Chlamydomonadaceae</taxon>
        <taxon>Chlamydomonas</taxon>
    </lineage>
</organism>
<keyword evidence="6 8" id="KW-1133">Transmembrane helix</keyword>
<feature type="transmembrane region" description="Helical" evidence="8">
    <location>
        <begin position="101"/>
        <end position="129"/>
    </location>
</feature>
<comment type="subcellular location">
    <subcellularLocation>
        <location evidence="1">Cell membrane</location>
        <topology evidence="1">Multi-pass membrane protein</topology>
    </subcellularLocation>
</comment>
<dbReference type="Pfam" id="PF00083">
    <property type="entry name" value="Sugar_tr"/>
    <property type="match status" value="1"/>
</dbReference>
<dbReference type="InterPro" id="IPR020846">
    <property type="entry name" value="MFS_dom"/>
</dbReference>
<proteinExistence type="predicted"/>
<feature type="transmembrane region" description="Helical" evidence="8">
    <location>
        <begin position="174"/>
        <end position="193"/>
    </location>
</feature>
<dbReference type="GO" id="GO:0005886">
    <property type="term" value="C:plasma membrane"/>
    <property type="evidence" value="ECO:0007669"/>
    <property type="project" value="UniProtKB-SubCell"/>
</dbReference>
<dbReference type="InterPro" id="IPR005828">
    <property type="entry name" value="MFS_sugar_transport-like"/>
</dbReference>
<dbReference type="EMBL" id="BEGY01000090">
    <property type="protein sequence ID" value="GAX83004.1"/>
    <property type="molecule type" value="Genomic_DNA"/>
</dbReference>
<evidence type="ECO:0000256" key="2">
    <source>
        <dbReference type="ARBA" id="ARBA00022448"/>
    </source>
</evidence>
<feature type="transmembrane region" description="Helical" evidence="8">
    <location>
        <begin position="335"/>
        <end position="360"/>
    </location>
</feature>
<dbReference type="PANTHER" id="PTHR43528">
    <property type="entry name" value="ALPHA-KETOGLUTARATE PERMEASE"/>
    <property type="match status" value="1"/>
</dbReference>
<keyword evidence="5" id="KW-0769">Symport</keyword>
<evidence type="ECO:0000313" key="10">
    <source>
        <dbReference type="EMBL" id="GAX83004.1"/>
    </source>
</evidence>
<feature type="transmembrane region" description="Helical" evidence="8">
    <location>
        <begin position="73"/>
        <end position="95"/>
    </location>
</feature>
<comment type="caution">
    <text evidence="10">The sequence shown here is derived from an EMBL/GenBank/DDBJ whole genome shotgun (WGS) entry which is preliminary data.</text>
</comment>
<dbReference type="STRING" id="1157962.A0A250XIU8"/>
<keyword evidence="3" id="KW-1003">Cell membrane</keyword>
<dbReference type="Proteomes" id="UP000232323">
    <property type="component" value="Unassembled WGS sequence"/>
</dbReference>
<evidence type="ECO:0000256" key="6">
    <source>
        <dbReference type="ARBA" id="ARBA00022989"/>
    </source>
</evidence>
<feature type="transmembrane region" description="Helical" evidence="8">
    <location>
        <begin position="402"/>
        <end position="424"/>
    </location>
</feature>
<feature type="domain" description="Major facilitator superfamily (MFS) profile" evidence="9">
    <location>
        <begin position="1"/>
        <end position="526"/>
    </location>
</feature>
<keyword evidence="7 8" id="KW-0472">Membrane</keyword>
<evidence type="ECO:0000256" key="5">
    <source>
        <dbReference type="ARBA" id="ARBA00022847"/>
    </source>
</evidence>
<feature type="transmembrane region" description="Helical" evidence="8">
    <location>
        <begin position="141"/>
        <end position="162"/>
    </location>
</feature>
<sequence length="526" mass="56306">MQWNSPSAARSLCRYDFLVFAYQSVVISKLFFPPSDSTSHLLSVYGIFAAGFITRPLGALVFGWIGDRYSRKTALLASIYLMSIPTTLMGCLPTYSQVGIIAPWLLVLTRIAQGFAVGGEFTATMVFLVEHAPKGQEGLMGSWAFFSVMIGVLTGSSISMAFNYALTDSQLYSWGWRVPFLISVLGAAVGVYMRRHVHEPPAEAKQNLLVHTEQMNNISTSQPNCLLDDVLATQCLLGGADAAEDIPGGDPGSRQDIELELGCLSRGADQVNLESSMMRITSTSTGSSESRYGCSLHSHDAKAATAESLQLPSSMPCGGLISTVMKAMSTPVGRAVQGSVTVFIIDSLTAVGFYLVVIYMPTYFQVYVGLSRQAAMSVHSFNMVLYMLLVPAGGMLADRLGFLPLLVIPSLFMTLLGWPLWMLLSRRDSIVSAFEGQALLCVLLALFSGALPGTFVSLFDPKYRCLGLSVGHNMSMALLGGTAPLIATALITTTGSNTSPGVMLAAAGALTLFGSAGMSRWLFRLA</sequence>
<name>A0A250XIU8_9CHLO</name>
<reference evidence="10 11" key="1">
    <citation type="submission" date="2017-08" db="EMBL/GenBank/DDBJ databases">
        <title>Acidophilic green algal genome provides insights into adaptation to an acidic environment.</title>
        <authorList>
            <person name="Hirooka S."/>
            <person name="Hirose Y."/>
            <person name="Kanesaki Y."/>
            <person name="Higuchi S."/>
            <person name="Fujiwara T."/>
            <person name="Onuma R."/>
            <person name="Era A."/>
            <person name="Ohbayashi R."/>
            <person name="Uzuka A."/>
            <person name="Nozaki H."/>
            <person name="Yoshikawa H."/>
            <person name="Miyagishima S.Y."/>
        </authorList>
    </citation>
    <scope>NUCLEOTIDE SEQUENCE [LARGE SCALE GENOMIC DNA]</scope>
    <source>
        <strain evidence="10 11">NIES-2499</strain>
    </source>
</reference>
<feature type="transmembrane region" description="Helical" evidence="8">
    <location>
        <begin position="503"/>
        <end position="523"/>
    </location>
</feature>
<dbReference type="OrthoDB" id="5296287at2759"/>
<dbReference type="GO" id="GO:0015293">
    <property type="term" value="F:symporter activity"/>
    <property type="evidence" value="ECO:0007669"/>
    <property type="project" value="UniProtKB-KW"/>
</dbReference>
<feature type="transmembrane region" description="Helical" evidence="8">
    <location>
        <begin position="436"/>
        <end position="458"/>
    </location>
</feature>
<evidence type="ECO:0000313" key="11">
    <source>
        <dbReference type="Proteomes" id="UP000232323"/>
    </source>
</evidence>
<feature type="transmembrane region" description="Helical" evidence="8">
    <location>
        <begin position="12"/>
        <end position="32"/>
    </location>
</feature>